<dbReference type="Gene3D" id="3.10.180.10">
    <property type="entry name" value="2,3-Dihydroxybiphenyl 1,2-Dioxygenase, domain 1"/>
    <property type="match status" value="1"/>
</dbReference>
<gene>
    <name evidence="2" type="ORF">GCM10009836_66890</name>
</gene>
<dbReference type="Pfam" id="PF00903">
    <property type="entry name" value="Glyoxalase"/>
    <property type="match status" value="1"/>
</dbReference>
<dbReference type="InterPro" id="IPR029068">
    <property type="entry name" value="Glyas_Bleomycin-R_OHBP_Dase"/>
</dbReference>
<reference evidence="2 3" key="1">
    <citation type="journal article" date="2019" name="Int. J. Syst. Evol. Microbiol.">
        <title>The Global Catalogue of Microorganisms (GCM) 10K type strain sequencing project: providing services to taxonomists for standard genome sequencing and annotation.</title>
        <authorList>
            <consortium name="The Broad Institute Genomics Platform"/>
            <consortium name="The Broad Institute Genome Sequencing Center for Infectious Disease"/>
            <person name="Wu L."/>
            <person name="Ma J."/>
        </authorList>
    </citation>
    <scope>NUCLEOTIDE SEQUENCE [LARGE SCALE GENOMIC DNA]</scope>
    <source>
        <strain evidence="2 3">JCM 16009</strain>
    </source>
</reference>
<evidence type="ECO:0000313" key="2">
    <source>
        <dbReference type="EMBL" id="GAA1876161.1"/>
    </source>
</evidence>
<dbReference type="PROSITE" id="PS51819">
    <property type="entry name" value="VOC"/>
    <property type="match status" value="1"/>
</dbReference>
<protein>
    <submittedName>
        <fullName evidence="2">VOC family protein</fullName>
    </submittedName>
</protein>
<keyword evidence="3" id="KW-1185">Reference proteome</keyword>
<accession>A0ABN2NNR1</accession>
<dbReference type="InterPro" id="IPR037523">
    <property type="entry name" value="VOC_core"/>
</dbReference>
<dbReference type="Proteomes" id="UP001500449">
    <property type="component" value="Unassembled WGS sequence"/>
</dbReference>
<feature type="domain" description="VOC" evidence="1">
    <location>
        <begin position="6"/>
        <end position="125"/>
    </location>
</feature>
<dbReference type="SUPFAM" id="SSF54593">
    <property type="entry name" value="Glyoxalase/Bleomycin resistance protein/Dihydroxybiphenyl dioxygenase"/>
    <property type="match status" value="1"/>
</dbReference>
<dbReference type="RefSeq" id="WP_344426544.1">
    <property type="nucleotide sequence ID" value="NZ_BAAAQK010000028.1"/>
</dbReference>
<evidence type="ECO:0000313" key="3">
    <source>
        <dbReference type="Proteomes" id="UP001500449"/>
    </source>
</evidence>
<sequence length="147" mass="15813">MPELTRVRGFKLPVADLPKSLDWYRRVFGFESELEFPDADGVVRGVAGALPGCGGVGIALRETEEAHSQPGLELLLGVADRAGIEEWAAHLDALGVPHSPVIDATVGWLVVLHDADGHEIHLYTDERHGLDQAGREGYGRIAQDGSV</sequence>
<name>A0ABN2NNR1_9PSEU</name>
<organism evidence="2 3">
    <name type="scientific">Pseudonocardia ailaonensis</name>
    <dbReference type="NCBI Taxonomy" id="367279"/>
    <lineage>
        <taxon>Bacteria</taxon>
        <taxon>Bacillati</taxon>
        <taxon>Actinomycetota</taxon>
        <taxon>Actinomycetes</taxon>
        <taxon>Pseudonocardiales</taxon>
        <taxon>Pseudonocardiaceae</taxon>
        <taxon>Pseudonocardia</taxon>
    </lineage>
</organism>
<dbReference type="InterPro" id="IPR004360">
    <property type="entry name" value="Glyas_Fos-R_dOase_dom"/>
</dbReference>
<comment type="caution">
    <text evidence="2">The sequence shown here is derived from an EMBL/GenBank/DDBJ whole genome shotgun (WGS) entry which is preliminary data.</text>
</comment>
<proteinExistence type="predicted"/>
<dbReference type="CDD" id="cd06587">
    <property type="entry name" value="VOC"/>
    <property type="match status" value="1"/>
</dbReference>
<dbReference type="EMBL" id="BAAAQK010000028">
    <property type="protein sequence ID" value="GAA1876161.1"/>
    <property type="molecule type" value="Genomic_DNA"/>
</dbReference>
<dbReference type="Gene3D" id="3.30.720.120">
    <property type="match status" value="1"/>
</dbReference>
<evidence type="ECO:0000259" key="1">
    <source>
        <dbReference type="PROSITE" id="PS51819"/>
    </source>
</evidence>